<feature type="transmembrane region" description="Helical" evidence="8">
    <location>
        <begin position="523"/>
        <end position="546"/>
    </location>
</feature>
<keyword evidence="3 8" id="KW-0813">Transport</keyword>
<dbReference type="NCBIfam" id="TIGR00795">
    <property type="entry name" value="lctP"/>
    <property type="match status" value="1"/>
</dbReference>
<comment type="caution">
    <text evidence="9">The sequence shown here is derived from an EMBL/GenBank/DDBJ whole genome shotgun (WGS) entry which is preliminary data.</text>
</comment>
<dbReference type="InterPro" id="IPR003804">
    <property type="entry name" value="Lactate_perm"/>
</dbReference>
<dbReference type="PANTHER" id="PTHR30003">
    <property type="entry name" value="L-LACTATE PERMEASE"/>
    <property type="match status" value="1"/>
</dbReference>
<comment type="function">
    <text evidence="8">Uptake of L-lactate across the membrane. Can also transport D-lactate and glycolate.</text>
</comment>
<evidence type="ECO:0000256" key="4">
    <source>
        <dbReference type="ARBA" id="ARBA00022475"/>
    </source>
</evidence>
<keyword evidence="5 8" id="KW-0812">Transmembrane</keyword>
<comment type="similarity">
    <text evidence="2 8">Belongs to the lactate permease family.</text>
</comment>
<evidence type="ECO:0000256" key="2">
    <source>
        <dbReference type="ARBA" id="ARBA00010100"/>
    </source>
</evidence>
<evidence type="ECO:0000256" key="1">
    <source>
        <dbReference type="ARBA" id="ARBA00004651"/>
    </source>
</evidence>
<evidence type="ECO:0000313" key="10">
    <source>
        <dbReference type="Proteomes" id="UP001165044"/>
    </source>
</evidence>
<feature type="transmembrane region" description="Helical" evidence="8">
    <location>
        <begin position="194"/>
        <end position="211"/>
    </location>
</feature>
<dbReference type="Proteomes" id="UP001165044">
    <property type="component" value="Unassembled WGS sequence"/>
</dbReference>
<feature type="transmembrane region" description="Helical" evidence="8">
    <location>
        <begin position="406"/>
        <end position="424"/>
    </location>
</feature>
<protein>
    <recommendedName>
        <fullName evidence="8">L-lactate permease</fullName>
    </recommendedName>
</protein>
<evidence type="ECO:0000256" key="3">
    <source>
        <dbReference type="ARBA" id="ARBA00022448"/>
    </source>
</evidence>
<accession>A0ABQ5PX06</accession>
<feature type="transmembrane region" description="Helical" evidence="8">
    <location>
        <begin position="72"/>
        <end position="95"/>
    </location>
</feature>
<evidence type="ECO:0000256" key="6">
    <source>
        <dbReference type="ARBA" id="ARBA00022989"/>
    </source>
</evidence>
<feature type="transmembrane region" description="Helical" evidence="8">
    <location>
        <begin position="223"/>
        <end position="241"/>
    </location>
</feature>
<name>A0ABQ5PX06_9BACT</name>
<evidence type="ECO:0000256" key="8">
    <source>
        <dbReference type="RuleBase" id="RU365092"/>
    </source>
</evidence>
<keyword evidence="10" id="KW-1185">Reference proteome</keyword>
<keyword evidence="7 8" id="KW-0472">Membrane</keyword>
<feature type="transmembrane region" description="Helical" evidence="8">
    <location>
        <begin position="41"/>
        <end position="60"/>
    </location>
</feature>
<organism evidence="9 10">
    <name type="scientific">Geothrix edaphica</name>
    <dbReference type="NCBI Taxonomy" id="2927976"/>
    <lineage>
        <taxon>Bacteria</taxon>
        <taxon>Pseudomonadati</taxon>
        <taxon>Acidobacteriota</taxon>
        <taxon>Holophagae</taxon>
        <taxon>Holophagales</taxon>
        <taxon>Holophagaceae</taxon>
        <taxon>Geothrix</taxon>
    </lineage>
</organism>
<dbReference type="RefSeq" id="WP_285607122.1">
    <property type="nucleotide sequence ID" value="NZ_BSDC01000001.1"/>
</dbReference>
<keyword evidence="6 8" id="KW-1133">Transmembrane helix</keyword>
<dbReference type="PANTHER" id="PTHR30003:SF0">
    <property type="entry name" value="GLYCOLATE PERMEASE GLCA-RELATED"/>
    <property type="match status" value="1"/>
</dbReference>
<feature type="transmembrane region" description="Helical" evidence="8">
    <location>
        <begin position="12"/>
        <end position="34"/>
    </location>
</feature>
<comment type="subcellular location">
    <subcellularLocation>
        <location evidence="1 8">Cell membrane</location>
        <topology evidence="1 8">Multi-pass membrane protein</topology>
    </subcellularLocation>
</comment>
<dbReference type="EMBL" id="BSDC01000001">
    <property type="protein sequence ID" value="GLH66660.1"/>
    <property type="molecule type" value="Genomic_DNA"/>
</dbReference>
<feature type="transmembrane region" description="Helical" evidence="8">
    <location>
        <begin position="369"/>
        <end position="394"/>
    </location>
</feature>
<sequence>MTPWTQVYSPVMGNIFLSALVAALPVFVLLGFLAKHVKAHYSAILGLLTCYVVAVLIYKMPAGMAGMAAVHGALFGLVPIGWIVLNAIFIYDITVKSGDFEVVKHSIAGLAGDRRIQALLIAFSFGAFIEGAAGFGTPVAISAAMLIGLGFRPLQAAGLALIGNTAPVAYGALGSPLIALAGVTGLPLDMLSAAAGRILPIFSLIVPFWIIWTMAGRKAMMEVWPACLVAGGSFAITQFAVSNFHGPWLVDIIGAIVSMVALVLFLKIWQPKTTWRYEHEREEPHAVKIEQPTGKVVKAWLPWVFLSLFVFAWGTPQVKTFLNGGTKDKPNFLAGYTVKNFEIPKLHKMVIKAPPVVAKASAEPAVWTFNWLSLTGTSLLLAGICSGLLAGFSFPELVKVWGNTVNRVKISLLTIAAMLALGFVSKSAGLDATMGLAFASTGVLFPFFSAMLGWLGVALTGSDTSANVLFGGLQKITAQQLGLNPILTAAANTTGGVMGKMIDAQSLVVASVATNQQGEEGTILRYVFFHSLALAAMVGVVIFLYAKVLPANWMPQLPPAAPAVAAPVTAPAAPAAPATLPAPAPAK</sequence>
<gene>
    <name evidence="9" type="ORF">GETHED_10240</name>
</gene>
<evidence type="ECO:0000313" key="9">
    <source>
        <dbReference type="EMBL" id="GLH66660.1"/>
    </source>
</evidence>
<evidence type="ECO:0000256" key="5">
    <source>
        <dbReference type="ARBA" id="ARBA00022692"/>
    </source>
</evidence>
<feature type="transmembrane region" description="Helical" evidence="8">
    <location>
        <begin position="436"/>
        <end position="457"/>
    </location>
</feature>
<evidence type="ECO:0000256" key="7">
    <source>
        <dbReference type="ARBA" id="ARBA00023136"/>
    </source>
</evidence>
<dbReference type="Pfam" id="PF02652">
    <property type="entry name" value="Lactate_perm"/>
    <property type="match status" value="1"/>
</dbReference>
<keyword evidence="4 8" id="KW-1003">Cell membrane</keyword>
<feature type="transmembrane region" description="Helical" evidence="8">
    <location>
        <begin position="116"/>
        <end position="135"/>
    </location>
</feature>
<proteinExistence type="inferred from homology"/>
<reference evidence="9" key="1">
    <citation type="journal article" date="2023" name="Antonie Van Leeuwenhoek">
        <title>Mesoterricola silvestris gen. nov., sp. nov., Mesoterricola sediminis sp. nov., Geothrix oryzae sp. nov., Geothrix edaphica sp. nov., Geothrix rubra sp. nov., and Geothrix limicola sp. nov., six novel members of Acidobacteriota isolated from soils.</title>
        <authorList>
            <person name="Itoh H."/>
            <person name="Sugisawa Y."/>
            <person name="Mise K."/>
            <person name="Xu Z."/>
            <person name="Kuniyasu M."/>
            <person name="Ushijima N."/>
            <person name="Kawano K."/>
            <person name="Kobayashi E."/>
            <person name="Shiratori Y."/>
            <person name="Masuda Y."/>
            <person name="Senoo K."/>
        </authorList>
    </citation>
    <scope>NUCLEOTIDE SEQUENCE</scope>
    <source>
        <strain evidence="9">Red802</strain>
    </source>
</reference>
<feature type="transmembrane region" description="Helical" evidence="8">
    <location>
        <begin position="247"/>
        <end position="266"/>
    </location>
</feature>